<keyword evidence="4 9" id="KW-0808">Transferase</keyword>
<comment type="subcellular location">
    <subcellularLocation>
        <location evidence="9">Cell membrane</location>
    </subcellularLocation>
</comment>
<dbReference type="UniPathway" id="UPA00958"/>
<organism evidence="11 12">
    <name type="scientific">Zeimonas arvi</name>
    <dbReference type="NCBI Taxonomy" id="2498847"/>
    <lineage>
        <taxon>Bacteria</taxon>
        <taxon>Pseudomonadati</taxon>
        <taxon>Pseudomonadota</taxon>
        <taxon>Betaproteobacteria</taxon>
        <taxon>Burkholderiales</taxon>
        <taxon>Burkholderiaceae</taxon>
        <taxon>Zeimonas</taxon>
    </lineage>
</organism>
<sequence length="490" mass="53615">MRRAGLPERPAEIQPPRAIERLHERLARGLYSLAWLLATPLALVYLAWRARRQPAYLERIGERLGFHPRRDDEAPLIWVHAVSVGETRAAQPLVRALLERYPGHRLLLTHMTPTGLETGRELFGAFMAPTAGTSDATSRVAQALLPWDQPFAIRRFLRAWRPALGIVVETELWPNLVAVSRAAGVPLALVNARLSERSLRKGSRWRWLMRPALAGLAGVFAQTEADAGRIRELGRTDVRVFGNMKFDVAPAQKLEVLGHVWRLGLLAAGGDLAHRPVVLAASTRDGEEALILDAWQAWRARQASDDDPSVVRPRAAMRWPPLLAIVPRHPQRFDEVGREIASRGLRMVRRSSWGGAEPPEADRGAEVVLGDSMGEMFAYYALADVAIVGGSLLPFGGQNLIEACAAGVPVVVGPHTFNFEAAAEQAIAENAALRAPHAAAALREALEIVADPLRRQSLGEHALAFAARHRGATARTVAALAPLISGERER</sequence>
<feature type="domain" description="3-deoxy-D-manno-octulosonic-acid transferase N-terminal" evidence="10">
    <location>
        <begin position="59"/>
        <end position="248"/>
    </location>
</feature>
<dbReference type="GO" id="GO:0009245">
    <property type="term" value="P:lipid A biosynthetic process"/>
    <property type="evidence" value="ECO:0007669"/>
    <property type="project" value="TreeGrafter"/>
</dbReference>
<name>A0A5C8NYK5_9BURK</name>
<feature type="site" description="Transition state stabilizer" evidence="8">
    <location>
        <position position="169"/>
    </location>
</feature>
<evidence type="ECO:0000256" key="6">
    <source>
        <dbReference type="ARBA" id="ARBA00049183"/>
    </source>
</evidence>
<dbReference type="GO" id="GO:0043842">
    <property type="term" value="F:Kdo transferase activity"/>
    <property type="evidence" value="ECO:0007669"/>
    <property type="project" value="UniProtKB-EC"/>
</dbReference>
<dbReference type="AlphaFoldDB" id="A0A5C8NYK5"/>
<evidence type="ECO:0000256" key="7">
    <source>
        <dbReference type="PIRSR" id="PIRSR639901-1"/>
    </source>
</evidence>
<evidence type="ECO:0000313" key="12">
    <source>
        <dbReference type="Proteomes" id="UP000321548"/>
    </source>
</evidence>
<evidence type="ECO:0000256" key="9">
    <source>
        <dbReference type="RuleBase" id="RU365103"/>
    </source>
</evidence>
<comment type="caution">
    <text evidence="11">The sequence shown here is derived from an EMBL/GenBank/DDBJ whole genome shotgun (WGS) entry which is preliminary data.</text>
</comment>
<dbReference type="Gene3D" id="3.40.50.11720">
    <property type="entry name" value="3-Deoxy-D-manno-octulosonic-acid transferase, N-terminal domain"/>
    <property type="match status" value="1"/>
</dbReference>
<keyword evidence="9" id="KW-1003">Cell membrane</keyword>
<evidence type="ECO:0000256" key="3">
    <source>
        <dbReference type="ARBA" id="ARBA00019077"/>
    </source>
</evidence>
<feature type="active site" description="Proton acceptor" evidence="7">
    <location>
        <position position="86"/>
    </location>
</feature>
<dbReference type="NCBIfam" id="NF004386">
    <property type="entry name" value="PRK05749.1-2"/>
    <property type="match status" value="1"/>
</dbReference>
<keyword evidence="9" id="KW-0472">Membrane</keyword>
<dbReference type="InterPro" id="IPR039901">
    <property type="entry name" value="Kdotransferase"/>
</dbReference>
<evidence type="ECO:0000256" key="4">
    <source>
        <dbReference type="ARBA" id="ARBA00022679"/>
    </source>
</evidence>
<reference evidence="11 12" key="1">
    <citation type="submission" date="2019-06" db="EMBL/GenBank/DDBJ databases">
        <title>Quisquiliibacterium sp. nov., isolated from a maize field.</title>
        <authorList>
            <person name="Lin S.-Y."/>
            <person name="Tsai C.-F."/>
            <person name="Young C.-C."/>
        </authorList>
    </citation>
    <scope>NUCLEOTIDE SEQUENCE [LARGE SCALE GENOMIC DNA]</scope>
    <source>
        <strain evidence="11 12">CC-CFT501</strain>
    </source>
</reference>
<keyword evidence="9" id="KW-0448">Lipopolysaccharide biosynthesis</keyword>
<dbReference type="GO" id="GO:0005886">
    <property type="term" value="C:plasma membrane"/>
    <property type="evidence" value="ECO:0007669"/>
    <property type="project" value="UniProtKB-SubCell"/>
</dbReference>
<evidence type="ECO:0000256" key="2">
    <source>
        <dbReference type="ARBA" id="ARBA00012621"/>
    </source>
</evidence>
<dbReference type="GO" id="GO:0009244">
    <property type="term" value="P:lipopolysaccharide core region biosynthetic process"/>
    <property type="evidence" value="ECO:0007669"/>
    <property type="project" value="UniProtKB-UniRule"/>
</dbReference>
<dbReference type="InterPro" id="IPR007507">
    <property type="entry name" value="Glycos_transf_N"/>
</dbReference>
<dbReference type="OrthoDB" id="9789797at2"/>
<proteinExistence type="inferred from homology"/>
<dbReference type="InterPro" id="IPR038107">
    <property type="entry name" value="Glycos_transf_N_sf"/>
</dbReference>
<gene>
    <name evidence="11" type="ORF">FHP08_09725</name>
</gene>
<evidence type="ECO:0000259" key="10">
    <source>
        <dbReference type="Pfam" id="PF04413"/>
    </source>
</evidence>
<keyword evidence="9" id="KW-0812">Transmembrane</keyword>
<dbReference type="PANTHER" id="PTHR42755">
    <property type="entry name" value="3-DEOXY-MANNO-OCTULOSONATE CYTIDYLYLTRANSFERASE"/>
    <property type="match status" value="1"/>
</dbReference>
<comment type="catalytic activity">
    <reaction evidence="6 9">
        <text>lipid IVA (E. coli) + CMP-3-deoxy-beta-D-manno-octulosonate = alpha-Kdo-(2-&gt;6)-lipid IVA (E. coli) + CMP + H(+)</text>
        <dbReference type="Rhea" id="RHEA:28066"/>
        <dbReference type="ChEBI" id="CHEBI:15378"/>
        <dbReference type="ChEBI" id="CHEBI:58603"/>
        <dbReference type="ChEBI" id="CHEBI:60364"/>
        <dbReference type="ChEBI" id="CHEBI:60377"/>
        <dbReference type="ChEBI" id="CHEBI:85987"/>
        <dbReference type="EC" id="2.4.99.12"/>
    </reaction>
</comment>
<dbReference type="Pfam" id="PF04413">
    <property type="entry name" value="Glycos_transf_N"/>
    <property type="match status" value="1"/>
</dbReference>
<dbReference type="SUPFAM" id="SSF53756">
    <property type="entry name" value="UDP-Glycosyltransferase/glycogen phosphorylase"/>
    <property type="match status" value="1"/>
</dbReference>
<dbReference type="EC" id="2.4.99.12" evidence="2 9"/>
<dbReference type="PANTHER" id="PTHR42755:SF1">
    <property type="entry name" value="3-DEOXY-D-MANNO-OCTULOSONIC ACID TRANSFERASE, MITOCHONDRIAL-RELATED"/>
    <property type="match status" value="1"/>
</dbReference>
<evidence type="ECO:0000256" key="8">
    <source>
        <dbReference type="PIRSR" id="PIRSR639901-2"/>
    </source>
</evidence>
<comment type="pathway">
    <text evidence="1 9">Bacterial outer membrane biogenesis; LPS core biosynthesis.</text>
</comment>
<dbReference type="Proteomes" id="UP000321548">
    <property type="component" value="Unassembled WGS sequence"/>
</dbReference>
<accession>A0A5C8NYK5</accession>
<keyword evidence="9" id="KW-1133">Transmembrane helix</keyword>
<feature type="site" description="Transition state stabilizer" evidence="8">
    <location>
        <position position="245"/>
    </location>
</feature>
<evidence type="ECO:0000256" key="5">
    <source>
        <dbReference type="ARBA" id="ARBA00031445"/>
    </source>
</evidence>
<comment type="function">
    <text evidence="9">Involved in lipopolysaccharide (LPS) biosynthesis. Catalyzes the transfer of 3-deoxy-D-manno-octulosonate (Kdo) residue(s) from CMP-Kdo to lipid IV(A), the tetraacyldisaccharide-1,4'-bisphosphate precursor of lipid A.</text>
</comment>
<feature type="transmembrane region" description="Helical" evidence="9">
    <location>
        <begin position="30"/>
        <end position="48"/>
    </location>
</feature>
<evidence type="ECO:0000256" key="1">
    <source>
        <dbReference type="ARBA" id="ARBA00004713"/>
    </source>
</evidence>
<comment type="similarity">
    <text evidence="9">Belongs to the glycosyltransferase group 1 family.</text>
</comment>
<evidence type="ECO:0000313" key="11">
    <source>
        <dbReference type="EMBL" id="TXL66333.1"/>
    </source>
</evidence>
<dbReference type="EMBL" id="VDUY01000003">
    <property type="protein sequence ID" value="TXL66333.1"/>
    <property type="molecule type" value="Genomic_DNA"/>
</dbReference>
<protein>
    <recommendedName>
        <fullName evidence="3 9">3-deoxy-D-manno-octulosonic acid transferase</fullName>
        <shortName evidence="9">Kdo transferase</shortName>
        <ecNumber evidence="2 9">2.4.99.12</ecNumber>
    </recommendedName>
    <alternativeName>
        <fullName evidence="5 9">Lipid IV(A) 3-deoxy-D-manno-octulosonic acid transferase</fullName>
    </alternativeName>
</protein>
<keyword evidence="12" id="KW-1185">Reference proteome</keyword>
<dbReference type="Gene3D" id="3.40.50.2000">
    <property type="entry name" value="Glycogen Phosphorylase B"/>
    <property type="match status" value="1"/>
</dbReference>